<dbReference type="OMA" id="CAASHYE"/>
<dbReference type="Gramene" id="KRG89882">
    <property type="protein sequence ID" value="KRG89882"/>
    <property type="gene ID" value="GLYMA_20G053600"/>
</dbReference>
<dbReference type="InterPro" id="IPR027417">
    <property type="entry name" value="P-loop_NTPase"/>
</dbReference>
<reference evidence="3" key="3">
    <citation type="submission" date="2018-07" db="EMBL/GenBank/DDBJ databases">
        <title>WGS assembly of Glycine max.</title>
        <authorList>
            <person name="Schmutz J."/>
            <person name="Cannon S."/>
            <person name="Schlueter J."/>
            <person name="Ma J."/>
            <person name="Mitros T."/>
            <person name="Nelson W."/>
            <person name="Hyten D."/>
            <person name="Song Q."/>
            <person name="Thelen J."/>
            <person name="Cheng J."/>
            <person name="Xu D."/>
            <person name="Hellsten U."/>
            <person name="May G."/>
            <person name="Yu Y."/>
            <person name="Sakurai T."/>
            <person name="Umezawa T."/>
            <person name="Bhattacharyya M."/>
            <person name="Sandhu D."/>
            <person name="Valliyodan B."/>
            <person name="Lindquist E."/>
            <person name="Peto M."/>
            <person name="Grant D."/>
            <person name="Shu S."/>
            <person name="Goodstein D."/>
            <person name="Barry K."/>
            <person name="Futrell-Griggs M."/>
            <person name="Abernathy B."/>
            <person name="Du J."/>
            <person name="Tian Z."/>
            <person name="Zhu L."/>
            <person name="Gill N."/>
            <person name="Joshi T."/>
            <person name="Libault M."/>
            <person name="Sethuraman A."/>
            <person name="Zhang X."/>
            <person name="Shinozaki K."/>
            <person name="Nguyen H."/>
            <person name="Wing R."/>
            <person name="Cregan P."/>
            <person name="Specht J."/>
            <person name="Grimwood J."/>
            <person name="Rokhsar D."/>
            <person name="Stacey G."/>
            <person name="Shoemaker R."/>
            <person name="Jackson S."/>
        </authorList>
    </citation>
    <scope>NUCLEOTIDE SEQUENCE</scope>
    <source>
        <tissue evidence="3">Callus</tissue>
    </source>
</reference>
<sequence length="105" mass="12107">MVDSVLRIVLENLNSLIQKEQGRFSVFGREEDKDKIVDFMVCAASHYENLLVYPIVVLGGHGKTTLAQLIYNDERVVNHFEIRIWVCILEGFSLKRMIRAIIRAT</sequence>
<dbReference type="PANTHER" id="PTHR36766:SF42">
    <property type="entry name" value="NB-ARC DOMAIN DISEASE RESISTANCE PROTEIN"/>
    <property type="match status" value="1"/>
</dbReference>
<dbReference type="eggNOG" id="KOG4658">
    <property type="taxonomic scope" value="Eukaryota"/>
</dbReference>
<dbReference type="GO" id="GO:0006952">
    <property type="term" value="P:defense response"/>
    <property type="evidence" value="ECO:0007669"/>
    <property type="project" value="UniProtKB-KW"/>
</dbReference>
<keyword evidence="5" id="KW-1185">Reference proteome</keyword>
<organism evidence="3">
    <name type="scientific">Glycine max</name>
    <name type="common">Soybean</name>
    <name type="synonym">Glycine hispida</name>
    <dbReference type="NCBI Taxonomy" id="3847"/>
    <lineage>
        <taxon>Eukaryota</taxon>
        <taxon>Viridiplantae</taxon>
        <taxon>Streptophyta</taxon>
        <taxon>Embryophyta</taxon>
        <taxon>Tracheophyta</taxon>
        <taxon>Spermatophyta</taxon>
        <taxon>Magnoliopsida</taxon>
        <taxon>eudicotyledons</taxon>
        <taxon>Gunneridae</taxon>
        <taxon>Pentapetalae</taxon>
        <taxon>rosids</taxon>
        <taxon>fabids</taxon>
        <taxon>Fabales</taxon>
        <taxon>Fabaceae</taxon>
        <taxon>Papilionoideae</taxon>
        <taxon>50 kb inversion clade</taxon>
        <taxon>NPAAA clade</taxon>
        <taxon>indigoferoid/millettioid clade</taxon>
        <taxon>Phaseoleae</taxon>
        <taxon>Glycine</taxon>
        <taxon>Glycine subgen. Soja</taxon>
    </lineage>
</organism>
<accession>K7N1P1</accession>
<reference evidence="3 4" key="1">
    <citation type="journal article" date="2010" name="Nature">
        <title>Genome sequence of the palaeopolyploid soybean.</title>
        <authorList>
            <person name="Schmutz J."/>
            <person name="Cannon S.B."/>
            <person name="Schlueter J."/>
            <person name="Ma J."/>
            <person name="Mitros T."/>
            <person name="Nelson W."/>
            <person name="Hyten D.L."/>
            <person name="Song Q."/>
            <person name="Thelen J.J."/>
            <person name="Cheng J."/>
            <person name="Xu D."/>
            <person name="Hellsten U."/>
            <person name="May G.D."/>
            <person name="Yu Y."/>
            <person name="Sakurai T."/>
            <person name="Umezawa T."/>
            <person name="Bhattacharyya M.K."/>
            <person name="Sandhu D."/>
            <person name="Valliyodan B."/>
            <person name="Lindquist E."/>
            <person name="Peto M."/>
            <person name="Grant D."/>
            <person name="Shu S."/>
            <person name="Goodstein D."/>
            <person name="Barry K."/>
            <person name="Futrell-Griggs M."/>
            <person name="Abernathy B."/>
            <person name="Du J."/>
            <person name="Tian Z."/>
            <person name="Zhu L."/>
            <person name="Gill N."/>
            <person name="Joshi T."/>
            <person name="Libault M."/>
            <person name="Sethuraman A."/>
            <person name="Zhang X.-C."/>
            <person name="Shinozaki K."/>
            <person name="Nguyen H.T."/>
            <person name="Wing R.A."/>
            <person name="Cregan P."/>
            <person name="Specht J."/>
            <person name="Grimwood J."/>
            <person name="Rokhsar D."/>
            <person name="Stacey G."/>
            <person name="Shoemaker R.C."/>
            <person name="Jackson S.A."/>
        </authorList>
    </citation>
    <scope>NUCLEOTIDE SEQUENCE</scope>
    <source>
        <strain evidence="4">cv. Williams 82</strain>
        <tissue evidence="3">Callus</tissue>
    </source>
</reference>
<reference evidence="4" key="2">
    <citation type="submission" date="2018-02" db="UniProtKB">
        <authorList>
            <consortium name="EnsemblPlants"/>
        </authorList>
    </citation>
    <scope>IDENTIFICATION</scope>
    <source>
        <strain evidence="4">Williams 82</strain>
    </source>
</reference>
<protein>
    <recommendedName>
        <fullName evidence="2">NB-ARC domain-containing protein</fullName>
    </recommendedName>
</protein>
<dbReference type="InterPro" id="IPR002182">
    <property type="entry name" value="NB-ARC"/>
</dbReference>
<dbReference type="AlphaFoldDB" id="K7N1P1"/>
<dbReference type="SUPFAM" id="SSF52540">
    <property type="entry name" value="P-loop containing nucleoside triphosphate hydrolases"/>
    <property type="match status" value="1"/>
</dbReference>
<keyword evidence="1" id="KW-0611">Plant defense</keyword>
<dbReference type="PaxDb" id="3847-GLYMA20G11695.1"/>
<dbReference type="EnsemblPlants" id="KRG89882">
    <property type="protein sequence ID" value="KRG89882"/>
    <property type="gene ID" value="GLYMA_20G053600"/>
</dbReference>
<dbReference type="Gene3D" id="3.40.50.300">
    <property type="entry name" value="P-loop containing nucleotide triphosphate hydrolases"/>
    <property type="match status" value="1"/>
</dbReference>
<gene>
    <name evidence="3" type="ORF">GLYMA_20G053600</name>
</gene>
<feature type="domain" description="NB-ARC" evidence="2">
    <location>
        <begin position="31"/>
        <end position="103"/>
    </location>
</feature>
<evidence type="ECO:0000313" key="3">
    <source>
        <dbReference type="EMBL" id="KRG89882.1"/>
    </source>
</evidence>
<dbReference type="HOGENOM" id="CLU_2241482_0_0_1"/>
<dbReference type="EMBL" id="CM000853">
    <property type="protein sequence ID" value="KRG89882.1"/>
    <property type="molecule type" value="Genomic_DNA"/>
</dbReference>
<name>K7N1P1_SOYBN</name>
<dbReference type="Proteomes" id="UP000008827">
    <property type="component" value="Chromosome 20"/>
</dbReference>
<evidence type="ECO:0000256" key="1">
    <source>
        <dbReference type="ARBA" id="ARBA00022821"/>
    </source>
</evidence>
<evidence type="ECO:0000313" key="5">
    <source>
        <dbReference type="Proteomes" id="UP000008827"/>
    </source>
</evidence>
<dbReference type="Pfam" id="PF00931">
    <property type="entry name" value="NB-ARC"/>
    <property type="match status" value="1"/>
</dbReference>
<dbReference type="GO" id="GO:0043531">
    <property type="term" value="F:ADP binding"/>
    <property type="evidence" value="ECO:0007669"/>
    <property type="project" value="InterPro"/>
</dbReference>
<evidence type="ECO:0000259" key="2">
    <source>
        <dbReference type="Pfam" id="PF00931"/>
    </source>
</evidence>
<dbReference type="PANTHER" id="PTHR36766">
    <property type="entry name" value="PLANT BROAD-SPECTRUM MILDEW RESISTANCE PROTEIN RPW8"/>
    <property type="match status" value="1"/>
</dbReference>
<evidence type="ECO:0000313" key="4">
    <source>
        <dbReference type="EnsemblPlants" id="KRG89882"/>
    </source>
</evidence>
<proteinExistence type="predicted"/>
<dbReference type="InParanoid" id="K7N1P1"/>